<gene>
    <name evidence="1" type="ORF">FHT02_003163</name>
</gene>
<dbReference type="Proteomes" id="UP000527143">
    <property type="component" value="Unassembled WGS sequence"/>
</dbReference>
<name>A0A840YR48_9SPHN</name>
<evidence type="ECO:0008006" key="3">
    <source>
        <dbReference type="Google" id="ProtNLM"/>
    </source>
</evidence>
<evidence type="ECO:0000313" key="2">
    <source>
        <dbReference type="Proteomes" id="UP000527143"/>
    </source>
</evidence>
<dbReference type="InterPro" id="IPR025591">
    <property type="entry name" value="RloB"/>
</dbReference>
<reference evidence="1 2" key="1">
    <citation type="submission" date="2020-08" db="EMBL/GenBank/DDBJ databases">
        <title>Genomic Encyclopedia of Type Strains, Phase IV (KMG-IV): sequencing the most valuable type-strain genomes for metagenomic binning, comparative biology and taxonomic classification.</title>
        <authorList>
            <person name="Goeker M."/>
        </authorList>
    </citation>
    <scope>NUCLEOTIDE SEQUENCE [LARGE SCALE GENOMIC DNA]</scope>
    <source>
        <strain evidence="1 2">DSM 26736</strain>
    </source>
</reference>
<dbReference type="AlphaFoldDB" id="A0A840YR48"/>
<organism evidence="1 2">
    <name type="scientific">Sphingomonas xinjiangensis</name>
    <dbReference type="NCBI Taxonomy" id="643568"/>
    <lineage>
        <taxon>Bacteria</taxon>
        <taxon>Pseudomonadati</taxon>
        <taxon>Pseudomonadota</taxon>
        <taxon>Alphaproteobacteria</taxon>
        <taxon>Sphingomonadales</taxon>
        <taxon>Sphingomonadaceae</taxon>
        <taxon>Sphingomonas</taxon>
    </lineage>
</organism>
<proteinExistence type="predicted"/>
<dbReference type="Pfam" id="PF13707">
    <property type="entry name" value="RloB"/>
    <property type="match status" value="1"/>
</dbReference>
<protein>
    <recommendedName>
        <fullName evidence="3">RloB-like protein</fullName>
    </recommendedName>
</protein>
<comment type="caution">
    <text evidence="1">The sequence shown here is derived from an EMBL/GenBank/DDBJ whole genome shotgun (WGS) entry which is preliminary data.</text>
</comment>
<sequence>MAKSVGVNPKRTAGGRTARDYTIVIAYDGELTEDEYFRGWKLLIPPSRLNLEHTYVRSGGNVLDAVENAIKKKKKYRNFAEFWCVCDVDDTDDEVLAQARNLANSNEIKLCTSNRCFEIWIALHFRFSDRHVGSEREAIDMVKEYHAQYGDPYKTMPFHILYDLTDNAIANARRLERGGSVSPSTRVHNLVRKLKQNCSE</sequence>
<dbReference type="EMBL" id="JACIJF010000010">
    <property type="protein sequence ID" value="MBB5711911.1"/>
    <property type="molecule type" value="Genomic_DNA"/>
</dbReference>
<keyword evidence="2" id="KW-1185">Reference proteome</keyword>
<dbReference type="RefSeq" id="WP_184089543.1">
    <property type="nucleotide sequence ID" value="NZ_JACIJF010000010.1"/>
</dbReference>
<accession>A0A840YR48</accession>
<evidence type="ECO:0000313" key="1">
    <source>
        <dbReference type="EMBL" id="MBB5711911.1"/>
    </source>
</evidence>